<dbReference type="InterPro" id="IPR023286">
    <property type="entry name" value="ABATE_dom_sf"/>
</dbReference>
<dbReference type="RefSeq" id="WP_184902155.1">
    <property type="nucleotide sequence ID" value="NZ_JACHMX010000001.1"/>
</dbReference>
<dbReference type="SUPFAM" id="SSF160904">
    <property type="entry name" value="Jann2411-like"/>
    <property type="match status" value="1"/>
</dbReference>
<dbReference type="Gene3D" id="1.10.3300.10">
    <property type="entry name" value="Jann2411-like domain"/>
    <property type="match status" value="1"/>
</dbReference>
<proteinExistence type="predicted"/>
<protein>
    <submittedName>
        <fullName evidence="2">Putative RNA-binding Zn ribbon-like protein</fullName>
    </submittedName>
</protein>
<dbReference type="PANTHER" id="PTHR35525">
    <property type="entry name" value="BLL6575 PROTEIN"/>
    <property type="match status" value="1"/>
</dbReference>
<dbReference type="Proteomes" id="UP000580861">
    <property type="component" value="Unassembled WGS sequence"/>
</dbReference>
<accession>A0A841B6N0</accession>
<comment type="caution">
    <text evidence="2">The sequence shown here is derived from an EMBL/GenBank/DDBJ whole genome shotgun (WGS) entry which is preliminary data.</text>
</comment>
<sequence length="183" mass="19385">MASTQRDFLPGRSARAAAQRAVDLVVVLLGSEPSVSDVQVVLEAHGETSVELGPSDVASLREAALELREVFAARDVAEAAGTLNRLLAQYARPPRLTDHDAGFGWHLHIDDADDGPWAVWLVTSSALALAVLLADRQAPPGGLCAASGCGKPFAHLGGGSPRRYCSTRCATRERVAAHRQQRS</sequence>
<dbReference type="InterPro" id="IPR021005">
    <property type="entry name" value="Znf_CGNR"/>
</dbReference>
<evidence type="ECO:0000259" key="1">
    <source>
        <dbReference type="Pfam" id="PF11706"/>
    </source>
</evidence>
<dbReference type="EMBL" id="JACHMX010000001">
    <property type="protein sequence ID" value="MBB5856629.1"/>
    <property type="molecule type" value="Genomic_DNA"/>
</dbReference>
<keyword evidence="3" id="KW-1185">Reference proteome</keyword>
<dbReference type="PANTHER" id="PTHR35525:SF3">
    <property type="entry name" value="BLL6575 PROTEIN"/>
    <property type="match status" value="1"/>
</dbReference>
<dbReference type="Pfam" id="PF11706">
    <property type="entry name" value="zf-CGNR"/>
    <property type="match status" value="1"/>
</dbReference>
<reference evidence="2 3" key="1">
    <citation type="submission" date="2020-08" db="EMBL/GenBank/DDBJ databases">
        <title>Sequencing the genomes of 1000 actinobacteria strains.</title>
        <authorList>
            <person name="Klenk H.-P."/>
        </authorList>
    </citation>
    <scope>NUCLEOTIDE SEQUENCE [LARGE SCALE GENOMIC DNA]</scope>
    <source>
        <strain evidence="2 3">DSM 45272</strain>
    </source>
</reference>
<organism evidence="2 3">
    <name type="scientific">Amycolatopsis umgeniensis</name>
    <dbReference type="NCBI Taxonomy" id="336628"/>
    <lineage>
        <taxon>Bacteria</taxon>
        <taxon>Bacillati</taxon>
        <taxon>Actinomycetota</taxon>
        <taxon>Actinomycetes</taxon>
        <taxon>Pseudonocardiales</taxon>
        <taxon>Pseudonocardiaceae</taxon>
        <taxon>Amycolatopsis</taxon>
    </lineage>
</organism>
<name>A0A841B6N0_9PSEU</name>
<dbReference type="InterPro" id="IPR010852">
    <property type="entry name" value="ABATE"/>
</dbReference>
<gene>
    <name evidence="2" type="ORF">HDA45_006716</name>
</gene>
<dbReference type="AlphaFoldDB" id="A0A841B6N0"/>
<feature type="domain" description="Zinc finger CGNR" evidence="1">
    <location>
        <begin position="143"/>
        <end position="181"/>
    </location>
</feature>
<evidence type="ECO:0000313" key="3">
    <source>
        <dbReference type="Proteomes" id="UP000580861"/>
    </source>
</evidence>
<evidence type="ECO:0000313" key="2">
    <source>
        <dbReference type="EMBL" id="MBB5856629.1"/>
    </source>
</evidence>